<keyword evidence="7" id="KW-0915">Sodium</keyword>
<feature type="transmembrane region" description="Helical" evidence="12">
    <location>
        <begin position="283"/>
        <end position="307"/>
    </location>
</feature>
<keyword evidence="3" id="KW-0813">Transport</keyword>
<keyword evidence="5 12" id="KW-0812">Transmembrane</keyword>
<keyword evidence="10" id="KW-0739">Sodium transport</keyword>
<evidence type="ECO:0000256" key="5">
    <source>
        <dbReference type="ARBA" id="ARBA00022692"/>
    </source>
</evidence>
<keyword evidence="6 12" id="KW-1133">Transmembrane helix</keyword>
<comment type="similarity">
    <text evidence="2 11">Belongs to the sodium:solute symporter (SSF) (TC 2.A.21) family.</text>
</comment>
<keyword evidence="9 12" id="KW-0472">Membrane</keyword>
<comment type="subcellular location">
    <subcellularLocation>
        <location evidence="1">Cell membrane</location>
        <topology evidence="1">Multi-pass membrane protein</topology>
    </subcellularLocation>
</comment>
<feature type="transmembrane region" description="Helical" evidence="12">
    <location>
        <begin position="133"/>
        <end position="155"/>
    </location>
</feature>
<evidence type="ECO:0000256" key="2">
    <source>
        <dbReference type="ARBA" id="ARBA00006434"/>
    </source>
</evidence>
<feature type="transmembrane region" description="Helical" evidence="12">
    <location>
        <begin position="87"/>
        <end position="107"/>
    </location>
</feature>
<feature type="transmembrane region" description="Helical" evidence="12">
    <location>
        <begin position="244"/>
        <end position="262"/>
    </location>
</feature>
<feature type="transmembrane region" description="Helical" evidence="12">
    <location>
        <begin position="57"/>
        <end position="75"/>
    </location>
</feature>
<evidence type="ECO:0000256" key="12">
    <source>
        <dbReference type="SAM" id="Phobius"/>
    </source>
</evidence>
<dbReference type="GO" id="GO:0015293">
    <property type="term" value="F:symporter activity"/>
    <property type="evidence" value="ECO:0007669"/>
    <property type="project" value="TreeGrafter"/>
</dbReference>
<gene>
    <name evidence="13" type="ORF">APZ42_011423</name>
</gene>
<evidence type="ECO:0000256" key="3">
    <source>
        <dbReference type="ARBA" id="ARBA00022448"/>
    </source>
</evidence>
<feature type="transmembrane region" description="Helical" evidence="12">
    <location>
        <begin position="417"/>
        <end position="437"/>
    </location>
</feature>
<dbReference type="PROSITE" id="PS50283">
    <property type="entry name" value="NA_SOLUT_SYMP_3"/>
    <property type="match status" value="1"/>
</dbReference>
<evidence type="ECO:0000256" key="8">
    <source>
        <dbReference type="ARBA" id="ARBA00023065"/>
    </source>
</evidence>
<dbReference type="EMBL" id="LRGB01000024">
    <property type="protein sequence ID" value="KZS21474.1"/>
    <property type="molecule type" value="Genomic_DNA"/>
</dbReference>
<dbReference type="STRING" id="35525.A0A162SN90"/>
<evidence type="ECO:0000256" key="9">
    <source>
        <dbReference type="ARBA" id="ARBA00023136"/>
    </source>
</evidence>
<dbReference type="PANTHER" id="PTHR42985">
    <property type="entry name" value="SODIUM-COUPLED MONOCARBOXYLATE TRANSPORTER"/>
    <property type="match status" value="1"/>
</dbReference>
<reference evidence="13 14" key="1">
    <citation type="submission" date="2016-03" db="EMBL/GenBank/DDBJ databases">
        <title>EvidentialGene: Evidence-directed Construction of Genes on Genomes.</title>
        <authorList>
            <person name="Gilbert D.G."/>
            <person name="Choi J.-H."/>
            <person name="Mockaitis K."/>
            <person name="Colbourne J."/>
            <person name="Pfrender M."/>
        </authorList>
    </citation>
    <scope>NUCLEOTIDE SEQUENCE [LARGE SCALE GENOMIC DNA]</scope>
    <source>
        <strain evidence="13 14">Xinb3</strain>
        <tissue evidence="13">Complete organism</tissue>
    </source>
</reference>
<evidence type="ECO:0000256" key="7">
    <source>
        <dbReference type="ARBA" id="ARBA00023053"/>
    </source>
</evidence>
<feature type="transmembrane region" description="Helical" evidence="12">
    <location>
        <begin position="196"/>
        <end position="214"/>
    </location>
</feature>
<evidence type="ECO:0000256" key="4">
    <source>
        <dbReference type="ARBA" id="ARBA00022475"/>
    </source>
</evidence>
<dbReference type="Proteomes" id="UP000076858">
    <property type="component" value="Unassembled WGS sequence"/>
</dbReference>
<evidence type="ECO:0000256" key="10">
    <source>
        <dbReference type="ARBA" id="ARBA00023201"/>
    </source>
</evidence>
<feature type="transmembrane region" description="Helical" evidence="12">
    <location>
        <begin position="444"/>
        <end position="466"/>
    </location>
</feature>
<dbReference type="InterPro" id="IPR001734">
    <property type="entry name" value="Na/solute_symporter"/>
</dbReference>
<dbReference type="OrthoDB" id="6345707at2759"/>
<dbReference type="CDD" id="cd11492">
    <property type="entry name" value="SLC5sbd_NIS-SMVT"/>
    <property type="match status" value="1"/>
</dbReference>
<comment type="caution">
    <text evidence="13">The sequence shown here is derived from an EMBL/GenBank/DDBJ whole genome shotgun (WGS) entry which is preliminary data.</text>
</comment>
<dbReference type="PANTHER" id="PTHR42985:SF39">
    <property type="entry name" value="GH10366P"/>
    <property type="match status" value="1"/>
</dbReference>
<keyword evidence="4" id="KW-1003">Cell membrane</keyword>
<dbReference type="InterPro" id="IPR051163">
    <property type="entry name" value="Sodium:Solute_Symporter_SSF"/>
</dbReference>
<dbReference type="AlphaFoldDB" id="A0A162SN90"/>
<dbReference type="Gene3D" id="1.20.1730.10">
    <property type="entry name" value="Sodium/glucose cotransporter"/>
    <property type="match status" value="1"/>
</dbReference>
<keyword evidence="14" id="KW-1185">Reference proteome</keyword>
<dbReference type="NCBIfam" id="TIGR00813">
    <property type="entry name" value="sss"/>
    <property type="match status" value="1"/>
</dbReference>
<dbReference type="GO" id="GO:0005886">
    <property type="term" value="C:plasma membrane"/>
    <property type="evidence" value="ECO:0007669"/>
    <property type="project" value="UniProtKB-SubCell"/>
</dbReference>
<proteinExistence type="inferred from homology"/>
<feature type="transmembrane region" description="Helical" evidence="12">
    <location>
        <begin position="167"/>
        <end position="189"/>
    </location>
</feature>
<protein>
    <submittedName>
        <fullName evidence="13">Sodium/solute symporter</fullName>
    </submittedName>
</protein>
<dbReference type="InterPro" id="IPR038377">
    <property type="entry name" value="Na/Glc_symporter_sf"/>
</dbReference>
<sequence>MDRFESFQMGRAIFGLGDYLIFVFTLFISMVIGMYYAWRGVSNSTYEYLMGKKTMGIFPIAMSLAASSLSASTLFSVPTDVYLTGSMYWWIIIAVGLSIPVSLYIYFPIYHQLQLVSIHQYLEMRFNHTIRRLAALLYVIKVIFYLTVMVSGPAIALKRVTGLQEHVSMSIMFAVCIFYTAIGGIKAVVWTSTVQLCLMYGSIIIVLIKGIVHVDGLENVFLRNFNSSRIEFLNIDFDPTTRHTVWSLTIGGFFLFTAMYATDQVFIQRCLALPTMRKAVISHWINFLMLACMTSLCCLTGLVNYAFYFDCDPLKADIVKHSDEIFPLFVIQTIGNFPGLPGIFAAGIVGGVTSILSSNLNSLSLVILEDLIRPFFPLMRDNKASLVTKVTVIIFGCVIFGMALFTSKLQISLDSSLSLVSAMAGIILGVFSLGMFVPWANVTGAGTAIALSFATMMTLGISTHIAKSGGVIMDYQMKSLNADGCHSPNSTIVNSSTVHFLIQEEDVNALLRISYLWYTVMSVSIVLIVGTIVSFLAGSQDPAQLNPKLLCSTLQRRHSNKATSQPNIATVHLTASVGQRTRTLLWELPRRLSPIIEVHFPNN</sequence>
<name>A0A162SN90_9CRUS</name>
<evidence type="ECO:0000313" key="14">
    <source>
        <dbReference type="Proteomes" id="UP000076858"/>
    </source>
</evidence>
<organism evidence="13 14">
    <name type="scientific">Daphnia magna</name>
    <dbReference type="NCBI Taxonomy" id="35525"/>
    <lineage>
        <taxon>Eukaryota</taxon>
        <taxon>Metazoa</taxon>
        <taxon>Ecdysozoa</taxon>
        <taxon>Arthropoda</taxon>
        <taxon>Crustacea</taxon>
        <taxon>Branchiopoda</taxon>
        <taxon>Diplostraca</taxon>
        <taxon>Cladocera</taxon>
        <taxon>Anomopoda</taxon>
        <taxon>Daphniidae</taxon>
        <taxon>Daphnia</taxon>
    </lineage>
</organism>
<feature type="transmembrane region" description="Helical" evidence="12">
    <location>
        <begin position="515"/>
        <end position="538"/>
    </location>
</feature>
<feature type="transmembrane region" description="Helical" evidence="12">
    <location>
        <begin position="12"/>
        <end position="36"/>
    </location>
</feature>
<evidence type="ECO:0000256" key="1">
    <source>
        <dbReference type="ARBA" id="ARBA00004651"/>
    </source>
</evidence>
<evidence type="ECO:0000256" key="11">
    <source>
        <dbReference type="RuleBase" id="RU362091"/>
    </source>
</evidence>
<dbReference type="GO" id="GO:0006814">
    <property type="term" value="P:sodium ion transport"/>
    <property type="evidence" value="ECO:0007669"/>
    <property type="project" value="UniProtKB-KW"/>
</dbReference>
<dbReference type="Pfam" id="PF00474">
    <property type="entry name" value="SSF"/>
    <property type="match status" value="1"/>
</dbReference>
<keyword evidence="8" id="KW-0406">Ion transport</keyword>
<feature type="transmembrane region" description="Helical" evidence="12">
    <location>
        <begin position="386"/>
        <end position="405"/>
    </location>
</feature>
<evidence type="ECO:0000256" key="6">
    <source>
        <dbReference type="ARBA" id="ARBA00022989"/>
    </source>
</evidence>
<accession>A0A162SN90</accession>
<evidence type="ECO:0000313" key="13">
    <source>
        <dbReference type="EMBL" id="KZS21474.1"/>
    </source>
</evidence>